<gene>
    <name evidence="1" type="ORF">K437DRAFT_128721</name>
</gene>
<dbReference type="InParanoid" id="A0A066W1H3"/>
<comment type="caution">
    <text evidence="1">The sequence shown here is derived from an EMBL/GenBank/DDBJ whole genome shotgun (WGS) entry which is preliminary data.</text>
</comment>
<dbReference type="HOGENOM" id="CLU_1797796_0_0_1"/>
<dbReference type="Proteomes" id="UP000027361">
    <property type="component" value="Unassembled WGS sequence"/>
</dbReference>
<organism evidence="1 2">
    <name type="scientific">Tilletiaria anomala (strain ATCC 24038 / CBS 436.72 / UBC 951)</name>
    <dbReference type="NCBI Taxonomy" id="1037660"/>
    <lineage>
        <taxon>Eukaryota</taxon>
        <taxon>Fungi</taxon>
        <taxon>Dikarya</taxon>
        <taxon>Basidiomycota</taxon>
        <taxon>Ustilaginomycotina</taxon>
        <taxon>Exobasidiomycetes</taxon>
        <taxon>Georgefischeriales</taxon>
        <taxon>Tilletiariaceae</taxon>
        <taxon>Tilletiaria</taxon>
    </lineage>
</organism>
<sequence length="144" mass="15818">MKRVYMNVNVAECCLLVFLPSLSYGMVLVNYILAALAFVARLLLLASPQPLPQKKTLPLCHFLIQRARPESIQSRTSVRLSPDPLFVIVQNICSPCRVYIREGTCTAAELNHLRGGGPFDTGSVVLSTASSDSRYDVPGDLDHV</sequence>
<dbReference type="EMBL" id="JMSN01000047">
    <property type="protein sequence ID" value="KDN44904.1"/>
    <property type="molecule type" value="Genomic_DNA"/>
</dbReference>
<dbReference type="AlphaFoldDB" id="A0A066W1H3"/>
<evidence type="ECO:0000313" key="2">
    <source>
        <dbReference type="Proteomes" id="UP000027361"/>
    </source>
</evidence>
<accession>A0A066W1H3</accession>
<name>A0A066W1H3_TILAU</name>
<dbReference type="GeneID" id="25261452"/>
<protein>
    <submittedName>
        <fullName evidence="1">Uncharacterized protein</fullName>
    </submittedName>
</protein>
<proteinExistence type="predicted"/>
<keyword evidence="2" id="KW-1185">Reference proteome</keyword>
<reference evidence="1 2" key="1">
    <citation type="submission" date="2014-05" db="EMBL/GenBank/DDBJ databases">
        <title>Draft genome sequence of a rare smut relative, Tilletiaria anomala UBC 951.</title>
        <authorList>
            <consortium name="DOE Joint Genome Institute"/>
            <person name="Toome M."/>
            <person name="Kuo A."/>
            <person name="Henrissat B."/>
            <person name="Lipzen A."/>
            <person name="Tritt A."/>
            <person name="Yoshinaga Y."/>
            <person name="Zane M."/>
            <person name="Barry K."/>
            <person name="Grigoriev I.V."/>
            <person name="Spatafora J.W."/>
            <person name="Aimea M.C."/>
        </authorList>
    </citation>
    <scope>NUCLEOTIDE SEQUENCE [LARGE SCALE GENOMIC DNA]</scope>
    <source>
        <strain evidence="1 2">UBC 951</strain>
    </source>
</reference>
<dbReference type="RefSeq" id="XP_013242971.1">
    <property type="nucleotide sequence ID" value="XM_013387517.1"/>
</dbReference>
<evidence type="ECO:0000313" key="1">
    <source>
        <dbReference type="EMBL" id="KDN44904.1"/>
    </source>
</evidence>